<dbReference type="CDD" id="cd08604">
    <property type="entry name" value="GDPD_SHV3_repeat_2"/>
    <property type="match status" value="1"/>
</dbReference>
<evidence type="ECO:0000256" key="6">
    <source>
        <dbReference type="ARBA" id="ARBA00023180"/>
    </source>
</evidence>
<accession>A0AAV0YSB4</accession>
<dbReference type="InterPro" id="IPR030395">
    <property type="entry name" value="GP_PDE_dom"/>
</dbReference>
<dbReference type="EC" id="3.1.4.46" evidence="2"/>
<feature type="domain" description="GP-PDE" evidence="9">
    <location>
        <begin position="41"/>
        <end position="297"/>
    </location>
</feature>
<keyword evidence="6" id="KW-0325">Glycoprotein</keyword>
<dbReference type="FunFam" id="3.20.20.190:FF:000011">
    <property type="entry name" value="Glycerophosphodiester phosphodiesterase GDPDL3"/>
    <property type="match status" value="1"/>
</dbReference>
<evidence type="ECO:0000256" key="3">
    <source>
        <dbReference type="ARBA" id="ARBA00022729"/>
    </source>
</evidence>
<name>A0AAV0YSB4_VICFA</name>
<dbReference type="EMBL" id="OX451736">
    <property type="protein sequence ID" value="CAI8586937.1"/>
    <property type="molecule type" value="Genomic_DNA"/>
</dbReference>
<evidence type="ECO:0000259" key="9">
    <source>
        <dbReference type="PROSITE" id="PS51704"/>
    </source>
</evidence>
<dbReference type="SUPFAM" id="SSF51695">
    <property type="entry name" value="PLC-like phosphodiesterases"/>
    <property type="match status" value="2"/>
</dbReference>
<dbReference type="PANTHER" id="PTHR43620">
    <property type="entry name" value="GLYCEROPHOSPHORYL DIESTER PHOSPHODIESTERASE"/>
    <property type="match status" value="1"/>
</dbReference>
<sequence length="712" mass="77813">MWKPRALSVTLALLLLHSLSLPHVSAQSKRSEWKTLTGSPPLVIAHGGFSGIFPDSSFAAYFLAVQTSVPDVLIWCDVQLTKDEVGLCLPDVNLLNSTYISTYFPNKTVSYLVNGESVAGYFSVDYTFRQLSDVILTQGVFTRSNLPEYNGYLINTVEDILPKVAPQTPGLWLNIQHDAFYTQHKLSMRSYVLSISRKVHVSYISSPETFASGILVPKGYIWPIDPVTLYLQPHTTLVSDAHKAGLEVYASDFANDIVSSFNYSYDPLAEYLQFIDNGDFSVDGVLTDFPITPSEAIDCFAHLGTNATRRDKTLIISKFGASGDYPPCTNLAYNNAIADGADVLDCPVQISKDGIPFCLNSIDLLESTTVAQTSFINLAMSIPKIKSGRGIFTFNLTWTDIKGLTPSILNPFTRFSLFRNPKYKKAGTFLTLSDFLSLTKNQTSLSGVLIIVENAAYFAEKLGLSVIDTVIDALSKAGYDKPGSQKVYIQSTNSSVLLKFKEKTKYELVYKIDETVSDAAKAAVEDIKSFASSVVINKDSVFPRSASFLTSFTRIVPTLQASNLSIFVETFSNEFVSQAWDYFSDPTVEINSFIQEAGINGIITDFPKTASRYSRNKCLNLGDKTPPYMQPVQAGSLYGSLNNQSLPPAQAPFPSLTKSEVVEAPLPAVVKIAPASSPAAGTKSPPKNAQPKVSVCFFLSSLAVFVASILLL</sequence>
<proteinExistence type="inferred from homology"/>
<feature type="domain" description="GP-PDE" evidence="9">
    <location>
        <begin position="313"/>
        <end position="614"/>
    </location>
</feature>
<dbReference type="PROSITE" id="PS51704">
    <property type="entry name" value="GP_PDE"/>
    <property type="match status" value="2"/>
</dbReference>
<dbReference type="Proteomes" id="UP001157006">
    <property type="component" value="Chromosome 1L"/>
</dbReference>
<dbReference type="AlphaFoldDB" id="A0AAV0YSB4"/>
<evidence type="ECO:0000256" key="5">
    <source>
        <dbReference type="ARBA" id="ARBA00022801"/>
    </source>
</evidence>
<dbReference type="Pfam" id="PF03009">
    <property type="entry name" value="GDPD"/>
    <property type="match status" value="1"/>
</dbReference>
<evidence type="ECO:0000313" key="10">
    <source>
        <dbReference type="EMBL" id="CAI8586937.1"/>
    </source>
</evidence>
<keyword evidence="11" id="KW-1185">Reference proteome</keyword>
<dbReference type="GO" id="GO:0008889">
    <property type="term" value="F:glycerophosphodiester phosphodiesterase activity"/>
    <property type="evidence" value="ECO:0007669"/>
    <property type="project" value="UniProtKB-EC"/>
</dbReference>
<keyword evidence="3 8" id="KW-0732">Signal</keyword>
<feature type="signal peptide" evidence="8">
    <location>
        <begin position="1"/>
        <end position="26"/>
    </location>
</feature>
<keyword evidence="4" id="KW-0319">Glycerol metabolism</keyword>
<evidence type="ECO:0000256" key="1">
    <source>
        <dbReference type="ARBA" id="ARBA00007277"/>
    </source>
</evidence>
<feature type="chain" id="PRO_5043449178" description="glycerophosphodiester phosphodiesterase" evidence="8">
    <location>
        <begin position="27"/>
        <end position="712"/>
    </location>
</feature>
<dbReference type="GO" id="GO:0006629">
    <property type="term" value="P:lipid metabolic process"/>
    <property type="evidence" value="ECO:0007669"/>
    <property type="project" value="InterPro"/>
</dbReference>
<dbReference type="Gene3D" id="3.20.20.190">
    <property type="entry name" value="Phosphatidylinositol (PI) phosphodiesterase"/>
    <property type="match status" value="3"/>
</dbReference>
<comment type="catalytic activity">
    <reaction evidence="7">
        <text>a sn-glycero-3-phosphodiester + H2O = an alcohol + sn-glycerol 3-phosphate + H(+)</text>
        <dbReference type="Rhea" id="RHEA:12969"/>
        <dbReference type="ChEBI" id="CHEBI:15377"/>
        <dbReference type="ChEBI" id="CHEBI:15378"/>
        <dbReference type="ChEBI" id="CHEBI:30879"/>
        <dbReference type="ChEBI" id="CHEBI:57597"/>
        <dbReference type="ChEBI" id="CHEBI:83408"/>
        <dbReference type="EC" id="3.1.4.46"/>
    </reaction>
</comment>
<evidence type="ECO:0000256" key="8">
    <source>
        <dbReference type="SAM" id="SignalP"/>
    </source>
</evidence>
<dbReference type="InterPro" id="IPR017946">
    <property type="entry name" value="PLC-like_Pdiesterase_TIM-brl"/>
</dbReference>
<dbReference type="GO" id="GO:0006071">
    <property type="term" value="P:glycerol metabolic process"/>
    <property type="evidence" value="ECO:0007669"/>
    <property type="project" value="UniProtKB-KW"/>
</dbReference>
<reference evidence="10 11" key="1">
    <citation type="submission" date="2023-01" db="EMBL/GenBank/DDBJ databases">
        <authorList>
            <person name="Kreplak J."/>
        </authorList>
    </citation>
    <scope>NUCLEOTIDE SEQUENCE [LARGE SCALE GENOMIC DNA]</scope>
</reference>
<evidence type="ECO:0000256" key="4">
    <source>
        <dbReference type="ARBA" id="ARBA00022798"/>
    </source>
</evidence>
<comment type="similarity">
    <text evidence="1">Belongs to the glycerophosphoryl diester phosphodiesterase family.</text>
</comment>
<evidence type="ECO:0000256" key="7">
    <source>
        <dbReference type="ARBA" id="ARBA00047512"/>
    </source>
</evidence>
<gene>
    <name evidence="10" type="ORF">VFH_I277080</name>
</gene>
<keyword evidence="5" id="KW-0378">Hydrolase</keyword>
<evidence type="ECO:0000256" key="2">
    <source>
        <dbReference type="ARBA" id="ARBA00012247"/>
    </source>
</evidence>
<evidence type="ECO:0000313" key="11">
    <source>
        <dbReference type="Proteomes" id="UP001157006"/>
    </source>
</evidence>
<dbReference type="PANTHER" id="PTHR43620:SF7">
    <property type="entry name" value="GLYCEROPHOSPHODIESTER PHOSPHODIESTERASE GDPD5-RELATED"/>
    <property type="match status" value="1"/>
</dbReference>
<organism evidence="10 11">
    <name type="scientific">Vicia faba</name>
    <name type="common">Broad bean</name>
    <name type="synonym">Faba vulgaris</name>
    <dbReference type="NCBI Taxonomy" id="3906"/>
    <lineage>
        <taxon>Eukaryota</taxon>
        <taxon>Viridiplantae</taxon>
        <taxon>Streptophyta</taxon>
        <taxon>Embryophyta</taxon>
        <taxon>Tracheophyta</taxon>
        <taxon>Spermatophyta</taxon>
        <taxon>Magnoliopsida</taxon>
        <taxon>eudicotyledons</taxon>
        <taxon>Gunneridae</taxon>
        <taxon>Pentapetalae</taxon>
        <taxon>rosids</taxon>
        <taxon>fabids</taxon>
        <taxon>Fabales</taxon>
        <taxon>Fabaceae</taxon>
        <taxon>Papilionoideae</taxon>
        <taxon>50 kb inversion clade</taxon>
        <taxon>NPAAA clade</taxon>
        <taxon>Hologalegina</taxon>
        <taxon>IRL clade</taxon>
        <taxon>Fabeae</taxon>
        <taxon>Vicia</taxon>
    </lineage>
</organism>
<protein>
    <recommendedName>
        <fullName evidence="2">glycerophosphodiester phosphodiesterase</fullName>
        <ecNumber evidence="2">3.1.4.46</ecNumber>
    </recommendedName>
</protein>